<reference evidence="2" key="1">
    <citation type="submission" date="2022-11" db="EMBL/GenBank/DDBJ databases">
        <title>Biodiversity and phylogenetic relationships of bacteria.</title>
        <authorList>
            <person name="Machado R.A.R."/>
            <person name="Bhat A."/>
            <person name="Loulou A."/>
            <person name="Kallel S."/>
        </authorList>
    </citation>
    <scope>NUCLEOTIDE SEQUENCE</scope>
    <source>
        <strain evidence="2">DSM 16503</strain>
    </source>
</reference>
<dbReference type="AlphaFoldDB" id="A0AAW5W301"/>
<dbReference type="EMBL" id="JAPKNB010000022">
    <property type="protein sequence ID" value="MCX5567493.1"/>
    <property type="molecule type" value="Genomic_DNA"/>
</dbReference>
<feature type="domain" description="DUF1902" evidence="1">
    <location>
        <begin position="72"/>
        <end position="138"/>
    </location>
</feature>
<dbReference type="Gene3D" id="3.30.2390.10">
    <property type="entry name" value="TTHA1013-like"/>
    <property type="match status" value="1"/>
</dbReference>
<dbReference type="InterPro" id="IPR015066">
    <property type="entry name" value="DUF1902"/>
</dbReference>
<organism evidence="2 3">
    <name type="scientific">Alcaligenes phenolicus</name>
    <dbReference type="NCBI Taxonomy" id="232846"/>
    <lineage>
        <taxon>Bacteria</taxon>
        <taxon>Pseudomonadati</taxon>
        <taxon>Pseudomonadota</taxon>
        <taxon>Betaproteobacteria</taxon>
        <taxon>Burkholderiales</taxon>
        <taxon>Alcaligenaceae</taxon>
        <taxon>Alcaligenes</taxon>
    </lineage>
</organism>
<evidence type="ECO:0000259" key="1">
    <source>
        <dbReference type="Pfam" id="PF08972"/>
    </source>
</evidence>
<protein>
    <submittedName>
        <fullName evidence="2">DUF1902 domain-containing protein</fullName>
    </submittedName>
</protein>
<proteinExistence type="predicted"/>
<accession>A0AAW5W301</accession>
<dbReference type="GeneID" id="94039818"/>
<dbReference type="Pfam" id="PF08972">
    <property type="entry name" value="DUF1902"/>
    <property type="match status" value="1"/>
</dbReference>
<evidence type="ECO:0000313" key="2">
    <source>
        <dbReference type="EMBL" id="MCX5567493.1"/>
    </source>
</evidence>
<comment type="caution">
    <text evidence="2">The sequence shown here is derived from an EMBL/GenBank/DDBJ whole genome shotgun (WGS) entry which is preliminary data.</text>
</comment>
<evidence type="ECO:0000313" key="3">
    <source>
        <dbReference type="Proteomes" id="UP001208074"/>
    </source>
</evidence>
<dbReference type="Proteomes" id="UP001208074">
    <property type="component" value="Unassembled WGS sequence"/>
</dbReference>
<sequence>MIKSSRLILYRLPIESGSDVLNPESASRHCLGFLHPCGQQPARAAAPFFLGANMLLISSSPGDILMAKLHLVYADWDAEAGVWVATSQDVPGLITEAPTMEQLTQKLDVMVPELLDANGVHKDATGESFELIARRVAPLQRSQA</sequence>
<dbReference type="InterPro" id="IPR035069">
    <property type="entry name" value="TTHA1013/TTHA0281-like"/>
</dbReference>
<dbReference type="SUPFAM" id="SSF143100">
    <property type="entry name" value="TTHA1013/TTHA0281-like"/>
    <property type="match status" value="1"/>
</dbReference>
<gene>
    <name evidence="2" type="ORF">OSH02_19140</name>
</gene>
<name>A0AAW5W301_9BURK</name>
<dbReference type="RefSeq" id="WP_262479196.1">
    <property type="nucleotide sequence ID" value="NZ_DAMBOE010000004.1"/>
</dbReference>